<feature type="domain" description="SpoVT-AbrB" evidence="1">
    <location>
        <begin position="10"/>
        <end position="51"/>
    </location>
</feature>
<comment type="caution">
    <text evidence="2">The sequence shown here is derived from an EMBL/GenBank/DDBJ whole genome shotgun (WGS) entry which is preliminary data.</text>
</comment>
<dbReference type="InterPro" id="IPR007159">
    <property type="entry name" value="SpoVT-AbrB_dom"/>
</dbReference>
<evidence type="ECO:0000259" key="1">
    <source>
        <dbReference type="SMART" id="SM00966"/>
    </source>
</evidence>
<proteinExistence type="predicted"/>
<reference evidence="2 3" key="1">
    <citation type="submission" date="2020-03" db="EMBL/GenBank/DDBJ databases">
        <title>Genomic Encyclopedia of Type Strains, Phase III (KMG-III): the genomes of soil and plant-associated and newly described type strains.</title>
        <authorList>
            <person name="Whitman W."/>
        </authorList>
    </citation>
    <scope>NUCLEOTIDE SEQUENCE [LARGE SCALE GENOMIC DNA]</scope>
    <source>
        <strain evidence="2 3">CECT 8804</strain>
    </source>
</reference>
<dbReference type="InterPro" id="IPR037914">
    <property type="entry name" value="SpoVT-AbrB_sf"/>
</dbReference>
<organism evidence="2 3">
    <name type="scientific">Sphingomonas vulcanisoli</name>
    <dbReference type="NCBI Taxonomy" id="1658060"/>
    <lineage>
        <taxon>Bacteria</taxon>
        <taxon>Pseudomonadati</taxon>
        <taxon>Pseudomonadota</taxon>
        <taxon>Alphaproteobacteria</taxon>
        <taxon>Sphingomonadales</taxon>
        <taxon>Sphingomonadaceae</taxon>
        <taxon>Sphingomonas</taxon>
    </lineage>
</organism>
<dbReference type="SMART" id="SM00966">
    <property type="entry name" value="SpoVT_AbrB"/>
    <property type="match status" value="1"/>
</dbReference>
<dbReference type="Proteomes" id="UP000727456">
    <property type="component" value="Unassembled WGS sequence"/>
</dbReference>
<evidence type="ECO:0000313" key="3">
    <source>
        <dbReference type="Proteomes" id="UP000727456"/>
    </source>
</evidence>
<name>A0ABX0TXZ2_9SPHN</name>
<dbReference type="RefSeq" id="WP_167075367.1">
    <property type="nucleotide sequence ID" value="NZ_JAAOZC010000013.1"/>
</dbReference>
<keyword evidence="3" id="KW-1185">Reference proteome</keyword>
<gene>
    <name evidence="2" type="ORF">FHS31_003236</name>
</gene>
<dbReference type="EMBL" id="JAAOZC010000013">
    <property type="protein sequence ID" value="NIJ09599.1"/>
    <property type="molecule type" value="Genomic_DNA"/>
</dbReference>
<dbReference type="Pfam" id="PF04014">
    <property type="entry name" value="MazE_antitoxin"/>
    <property type="match status" value="1"/>
</dbReference>
<evidence type="ECO:0000313" key="2">
    <source>
        <dbReference type="EMBL" id="NIJ09599.1"/>
    </source>
</evidence>
<sequence>MGEEYRAKVFKSGNSVALRLPKALGLTEGTEMTLREEQGRYIVEPVEKSKRKFNIDKVWGIGKDLGLQLIAPEDRVFEHRPLIWEDPEWMAALPKSAS</sequence>
<dbReference type="SUPFAM" id="SSF89447">
    <property type="entry name" value="AbrB/MazE/MraZ-like"/>
    <property type="match status" value="1"/>
</dbReference>
<protein>
    <submittedName>
        <fullName evidence="2">Antitoxin VapB</fullName>
    </submittedName>
</protein>
<accession>A0ABX0TXZ2</accession>
<dbReference type="Gene3D" id="2.10.260.10">
    <property type="match status" value="1"/>
</dbReference>